<evidence type="ECO:0000256" key="1">
    <source>
        <dbReference type="SAM" id="Coils"/>
    </source>
</evidence>
<proteinExistence type="predicted"/>
<dbReference type="EMBL" id="CP003617">
    <property type="protein sequence ID" value="AFZ10884.1"/>
    <property type="molecule type" value="Genomic_DNA"/>
</dbReference>
<dbReference type="RefSeq" id="WP_015179848.1">
    <property type="nucleotide sequence ID" value="NC_019731.1"/>
</dbReference>
<protein>
    <submittedName>
        <fullName evidence="3">Uncharacterized protein</fullName>
    </submittedName>
</protein>
<keyword evidence="1" id="KW-0175">Coiled coil</keyword>
<dbReference type="Proteomes" id="UP000010478">
    <property type="component" value="Plasmid pOSC7112.03"/>
</dbReference>
<geneLocation type="plasmid" evidence="3 4">
    <name>pOSC7112.03</name>
</geneLocation>
<dbReference type="KEGG" id="oni:Osc7112_6797"/>
<keyword evidence="4" id="KW-1185">Reference proteome</keyword>
<feature type="region of interest" description="Disordered" evidence="2">
    <location>
        <begin position="91"/>
        <end position="114"/>
    </location>
</feature>
<feature type="coiled-coil region" evidence="1">
    <location>
        <begin position="16"/>
        <end position="53"/>
    </location>
</feature>
<evidence type="ECO:0000313" key="3">
    <source>
        <dbReference type="EMBL" id="AFZ10884.1"/>
    </source>
</evidence>
<keyword evidence="3" id="KW-0614">Plasmid</keyword>
<evidence type="ECO:0000256" key="2">
    <source>
        <dbReference type="SAM" id="MobiDB-lite"/>
    </source>
</evidence>
<organism evidence="3 4">
    <name type="scientific">Phormidium nigroviride PCC 7112</name>
    <dbReference type="NCBI Taxonomy" id="179408"/>
    <lineage>
        <taxon>Bacteria</taxon>
        <taxon>Bacillati</taxon>
        <taxon>Cyanobacteriota</taxon>
        <taxon>Cyanophyceae</taxon>
        <taxon>Oscillatoriophycideae</taxon>
        <taxon>Oscillatoriales</taxon>
        <taxon>Oscillatoriaceae</taxon>
        <taxon>Phormidium</taxon>
    </lineage>
</organism>
<sequence>MINVLAAKFNQVDASIANTQSQIAALQTKLSELQDYRQQLLSVEQAMQSALSQVDTALIMLHHVDPTEIATFKDALVVKFATDAIGILSPADTAPAQPIEPEPHAPTAPESQTVPDESVIDVQSTPADITPVETIAPTAPESPATDIETLLNKMSLADIRKLAKAKGADARGNRVNIAARLKVLVTKAEVLAVS</sequence>
<evidence type="ECO:0000313" key="4">
    <source>
        <dbReference type="Proteomes" id="UP000010478"/>
    </source>
</evidence>
<dbReference type="HOGENOM" id="CLU_1401259_0_0_3"/>
<gene>
    <name evidence="3" type="ORF">Osc7112_6797</name>
</gene>
<dbReference type="AlphaFoldDB" id="K9VTJ0"/>
<accession>K9VTJ0</accession>
<name>K9VTJ0_9CYAN</name>
<reference evidence="3 4" key="1">
    <citation type="submission" date="2012-05" db="EMBL/GenBank/DDBJ databases">
        <title>Finished plasmid 3 of genome of Oscillatoria sp. PCC 7112.</title>
        <authorList>
            <consortium name="US DOE Joint Genome Institute"/>
            <person name="Gugger M."/>
            <person name="Coursin T."/>
            <person name="Rippka R."/>
            <person name="Tandeau De Marsac N."/>
            <person name="Huntemann M."/>
            <person name="Wei C.-L."/>
            <person name="Han J."/>
            <person name="Detter J.C."/>
            <person name="Han C."/>
            <person name="Tapia R."/>
            <person name="Davenport K."/>
            <person name="Daligault H."/>
            <person name="Erkkila T."/>
            <person name="Gu W."/>
            <person name="Munk A.C.C."/>
            <person name="Teshima H."/>
            <person name="Xu Y."/>
            <person name="Chain P."/>
            <person name="Chen A."/>
            <person name="Krypides N."/>
            <person name="Mavromatis K."/>
            <person name="Markowitz V."/>
            <person name="Szeto E."/>
            <person name="Ivanova N."/>
            <person name="Mikhailova N."/>
            <person name="Ovchinnikova G."/>
            <person name="Pagani I."/>
            <person name="Pati A."/>
            <person name="Goodwin L."/>
            <person name="Peters L."/>
            <person name="Pitluck S."/>
            <person name="Woyke T."/>
            <person name="Kerfeld C."/>
        </authorList>
    </citation>
    <scope>NUCLEOTIDE SEQUENCE [LARGE SCALE GENOMIC DNA]</scope>
    <source>
        <strain evidence="3 4">PCC 7112</strain>
        <plasmid evidence="3 4">pOSC7112.03</plasmid>
    </source>
</reference>